<evidence type="ECO:0000313" key="2">
    <source>
        <dbReference type="EMBL" id="CAH2036174.1"/>
    </source>
</evidence>
<keyword evidence="3" id="KW-1185">Reference proteome</keyword>
<gene>
    <name evidence="2" type="ORF">IPOD504_LOCUS877</name>
</gene>
<dbReference type="EMBL" id="OW152813">
    <property type="protein sequence ID" value="CAH2036174.1"/>
    <property type="molecule type" value="Genomic_DNA"/>
</dbReference>
<accession>A0ABN8HLW4</accession>
<reference evidence="2" key="1">
    <citation type="submission" date="2022-03" db="EMBL/GenBank/DDBJ databases">
        <authorList>
            <person name="Martin H S."/>
        </authorList>
    </citation>
    <scope>NUCLEOTIDE SEQUENCE</scope>
</reference>
<proteinExistence type="predicted"/>
<organism evidence="2 3">
    <name type="scientific">Iphiclides podalirius</name>
    <name type="common">scarce swallowtail</name>
    <dbReference type="NCBI Taxonomy" id="110791"/>
    <lineage>
        <taxon>Eukaryota</taxon>
        <taxon>Metazoa</taxon>
        <taxon>Ecdysozoa</taxon>
        <taxon>Arthropoda</taxon>
        <taxon>Hexapoda</taxon>
        <taxon>Insecta</taxon>
        <taxon>Pterygota</taxon>
        <taxon>Neoptera</taxon>
        <taxon>Endopterygota</taxon>
        <taxon>Lepidoptera</taxon>
        <taxon>Glossata</taxon>
        <taxon>Ditrysia</taxon>
        <taxon>Papilionoidea</taxon>
        <taxon>Papilionidae</taxon>
        <taxon>Papilioninae</taxon>
        <taxon>Iphiclides</taxon>
    </lineage>
</organism>
<protein>
    <submittedName>
        <fullName evidence="2">Uncharacterized protein</fullName>
    </submittedName>
</protein>
<feature type="region of interest" description="Disordered" evidence="1">
    <location>
        <begin position="150"/>
        <end position="189"/>
    </location>
</feature>
<evidence type="ECO:0000313" key="3">
    <source>
        <dbReference type="Proteomes" id="UP000837857"/>
    </source>
</evidence>
<sequence>MQIFNVVGARATQQLRLLLIHGSRVRHVGQGDQHCGAAIGRPKGAVVERKLVWKFGGRSERRAAAGRAGQGTAGQRRVASAARALGVGGECSVRGEARPRTEVATASDACTVTMDVWSGPPAACVRAPPQLSPAPPTADFAVAFFPAAGARPHRAQGASPTQPPPHPHRARSSHVSTANDNKHTRTATPLSLASLHRCIPAFYGNKEQGAR</sequence>
<evidence type="ECO:0000256" key="1">
    <source>
        <dbReference type="SAM" id="MobiDB-lite"/>
    </source>
</evidence>
<name>A0ABN8HLW4_9NEOP</name>
<feature type="non-terminal residue" evidence="2">
    <location>
        <position position="1"/>
    </location>
</feature>
<dbReference type="Proteomes" id="UP000837857">
    <property type="component" value="Chromosome 1"/>
</dbReference>